<keyword evidence="7 9" id="KW-0472">Membrane</keyword>
<feature type="domain" description="C2" evidence="10">
    <location>
        <begin position="956"/>
        <end position="1086"/>
    </location>
</feature>
<feature type="domain" description="C2" evidence="10">
    <location>
        <begin position="1913"/>
        <end position="2062"/>
    </location>
</feature>
<keyword evidence="4" id="KW-0677">Repeat</keyword>
<evidence type="ECO:0000313" key="11">
    <source>
        <dbReference type="EMBL" id="CAF1110294.1"/>
    </source>
</evidence>
<feature type="domain" description="C2" evidence="10">
    <location>
        <begin position="254"/>
        <end position="378"/>
    </location>
</feature>
<evidence type="ECO:0000256" key="2">
    <source>
        <dbReference type="ARBA" id="ARBA00022692"/>
    </source>
</evidence>
<evidence type="ECO:0000256" key="9">
    <source>
        <dbReference type="SAM" id="Phobius"/>
    </source>
</evidence>
<evidence type="ECO:0000313" key="12">
    <source>
        <dbReference type="Proteomes" id="UP000663852"/>
    </source>
</evidence>
<organism evidence="11 12">
    <name type="scientific">Adineta ricciae</name>
    <name type="common">Rotifer</name>
    <dbReference type="NCBI Taxonomy" id="249248"/>
    <lineage>
        <taxon>Eukaryota</taxon>
        <taxon>Metazoa</taxon>
        <taxon>Spiralia</taxon>
        <taxon>Gnathifera</taxon>
        <taxon>Rotifera</taxon>
        <taxon>Eurotatoria</taxon>
        <taxon>Bdelloidea</taxon>
        <taxon>Adinetida</taxon>
        <taxon>Adinetidae</taxon>
        <taxon>Adineta</taxon>
    </lineage>
</organism>
<dbReference type="SMART" id="SM01201">
    <property type="entry name" value="FerB"/>
    <property type="match status" value="1"/>
</dbReference>
<dbReference type="Gene3D" id="2.60.40.150">
    <property type="entry name" value="C2 domain"/>
    <property type="match status" value="5"/>
</dbReference>
<dbReference type="PANTHER" id="PTHR12546:SF60">
    <property type="entry name" value="MISFIRE, ISOFORM F"/>
    <property type="match status" value="1"/>
</dbReference>
<keyword evidence="6 9" id="KW-1133">Transmembrane helix</keyword>
<evidence type="ECO:0000256" key="8">
    <source>
        <dbReference type="SAM" id="MobiDB-lite"/>
    </source>
</evidence>
<name>A0A814PTL6_ADIRI</name>
<dbReference type="Pfam" id="PF00168">
    <property type="entry name" value="C2"/>
    <property type="match status" value="5"/>
</dbReference>
<reference evidence="11" key="1">
    <citation type="submission" date="2021-02" db="EMBL/GenBank/DDBJ databases">
        <authorList>
            <person name="Nowell W R."/>
        </authorList>
    </citation>
    <scope>NUCLEOTIDE SEQUENCE</scope>
</reference>
<dbReference type="GO" id="GO:0046872">
    <property type="term" value="F:metal ion binding"/>
    <property type="evidence" value="ECO:0007669"/>
    <property type="project" value="UniProtKB-KW"/>
</dbReference>
<evidence type="ECO:0000256" key="7">
    <source>
        <dbReference type="ARBA" id="ARBA00023136"/>
    </source>
</evidence>
<evidence type="ECO:0000256" key="6">
    <source>
        <dbReference type="ARBA" id="ARBA00022989"/>
    </source>
</evidence>
<dbReference type="InterPro" id="IPR037721">
    <property type="entry name" value="Ferlin"/>
</dbReference>
<evidence type="ECO:0000256" key="4">
    <source>
        <dbReference type="ARBA" id="ARBA00022737"/>
    </source>
</evidence>
<dbReference type="SUPFAM" id="SSF49562">
    <property type="entry name" value="C2 domain (Calcium/lipid-binding domain, CaLB)"/>
    <property type="match status" value="5"/>
</dbReference>
<sequence>MALTVFLFKVSHLNLSKNSSQISLNTNDSESVMDAPTVRLIVDENTTLLSAKTTFRGISLWSNNVPVFKDEASFLARGQQPKKFNFNLAEALSSADKIRMEFYTHTNRKKRKKLVAIFEMVLESLKDLQFVHLVDENLFDPHNYLMTTTAELKLYYTPPDIEQINTTLGAADADKQLTDWKNVFDEQGRHGGHRYRHIHSKKDPTIRRLRKKFVGRTDDADTDSGSDEDFNINNELKADEPGEEERKQKVQHGNIELLQKSLGRYEGDPYEINEWQIMVHVIQGREFPGLELNPYVCVQIDDQKRYTNIHQSSNSPYFGEFFTFDFALPAMQVMQKVIFFKVHHSRKIISTFTDTKPIAVFRLDIGTIYNEKEHSFERKWAQLINPENIEAYCGHLLLSITVTERGAPSANLLNQLDEDDDEYKPSKALVPAAMPHPLFPVQLKITFYTASELPEMMTEFLTSVSKKILQPDGWEPVDPYVEINYNTMRAVTSHINGTTPVWGEAFYLIGRFPPLIRTIKIALKDHAAVQRDRIISSTFIDLFSISETSSSAGFLPTFGPTWMFLYGSPREYTINKEQDGLSEGMGEAVCYKGRLLMEIECHPVSGENTSNMTIQKETGIQLPEANLFPMKRTFLLFGCIYEATMIDKAYGNTSICFELSIGSSGYLNPQQMIEATRVPVTSLTRSYPSVPVDNNKQYFRLPIDLQKPIFFTKYTFHDYVFRMTLSNRFKNAAEHIQKQIRNFESKIDSQVSAEALMEEYQKIHDYIHALPCGCAERISAEASYGIAPVVHPSLSEVLDSVPTSKMNALDEKRRTKLIFNLNSIKAWISKKRDYDESKRYDIVKDLNQIARAFRLMAVDAQAALPDVFLWMISDSKRVAYVRIPAEDLLFNLCEGDKGFHNGRVQTFFLKTPRSTDKPLNTSANAKVQMFLWLGIEEYEPYLYRQLPTGFDMPVLPLQASTKTLRYGERHFYEVRCHCLKARALIASDDTGLSDPFLSITVGTATQNTPILLQSLCPQWNVTLAFPNLVHVGDRQSAEQIIGNIVVECYDYDEQGLQDTDGPDLIGRFSTTAKLNLYKKDDPDQEYPFQWFEFKMGDKRAGELLAAFELIEMNPENQDPDSTYELIEYSITPENFPPTTFVTKNIKKHPLYRIPHQLMPPMKPYEIEIMFWGLRECRSFPPTTFVTKNIKKHPLYRIPHQLMPPMKPYEIEIMFWGLRECRSIGLQSIQQAEVTIECAGERTMRTIKDVQKYPNFSVSTGQPDIYILRVNLPDDNKFWPHLSILCVQNRLFGMKEIVGNLVVTDLQKFLDRPFKQLSPTEEALANAINEMSKTMPYDFNRVRKSIVDAYEAALASKNKDIGKEKLSKFEKEAGKGTNDRESQRAIIEDDALSQTKEDDDENQESGGRKSNDLQEMTSADELSPSDELDNRALKTVEKIKRDEMEKNAGWWNKYYASKARLRLQQRANAELFEEPADTAIAYADFYDGRQKRPTNRTLALWMSVKKIFSQGGKAQKTFNRLKAAQYDQSENDKKKKTAFDESLDSIETDRLKQLTLLQTFDIVETSLENVFDYEGFNDCLDTFALYKGKGSNRSDETGDDKRIYAKFKGKLRIRELSSPTTIGLQRTSMDPRTSVYPVAVTNDPRQANENLYNRTNQQMGMFNLNENRITLKCRLYLVKATLYRGWDASGKADPFIKIALNDTTIIDDTKGKLHNTLEPVFGKCYEFDITIPTQNLLRVQIWDWDMTSSNDIIAETKIDIENRFFSCHRATCGLPNRYDSAGYNAWRDTKKPTTILSELCQTTSLASPKYSENFQSVQIGDKRFQCDPACAEFVLNAKSATTTLHRKVHHESPDEYIQQNTALTALRAWGRKINPKCALVAEHIECRPLYNDEFPDTEQGKLEMWLDMFPMSRPPSSSPIDISPVKPVSYQLRLTIWNTNDVELNDENFITGEKSSDIYVKAWILGENVDSQQTDIHYRSLTGEGNFNWRFVFDFNYLEIEEKIVYEAKDSVFQVGNTTKKIPPRIVIRAYDADLLSADDFLGECILNLTHFPHGAKAANKCKANIVLNSKHPSINLFNNKRLAGHWPMIAPATEGVIRDKDMLGGKVEAEFQLLTAEEAQKNPVGKGREAPQPLDEPNRPKTSFLWFTSPWKTLRYVIWRNFKWPIIIGVIVVIFVVFLLLAIWSLPGQIIAQVTQKIFGTSSG</sequence>
<dbReference type="SMART" id="SM00239">
    <property type="entry name" value="C2"/>
    <property type="match status" value="5"/>
</dbReference>
<feature type="compositionally biased region" description="Acidic residues" evidence="8">
    <location>
        <begin position="220"/>
        <end position="230"/>
    </location>
</feature>
<feature type="transmembrane region" description="Helical" evidence="9">
    <location>
        <begin position="2164"/>
        <end position="2186"/>
    </location>
</feature>
<keyword evidence="5" id="KW-0106">Calcium</keyword>
<proteinExistence type="predicted"/>
<dbReference type="EMBL" id="CAJNOJ010000101">
    <property type="protein sequence ID" value="CAF1110294.1"/>
    <property type="molecule type" value="Genomic_DNA"/>
</dbReference>
<dbReference type="InterPro" id="IPR012968">
    <property type="entry name" value="FerIin_dom"/>
</dbReference>
<dbReference type="PANTHER" id="PTHR12546">
    <property type="entry name" value="FER-1-LIKE"/>
    <property type="match status" value="1"/>
</dbReference>
<dbReference type="GO" id="GO:0016020">
    <property type="term" value="C:membrane"/>
    <property type="evidence" value="ECO:0007669"/>
    <property type="project" value="UniProtKB-SubCell"/>
</dbReference>
<dbReference type="InterPro" id="IPR037725">
    <property type="entry name" value="C2F_Ferlin"/>
</dbReference>
<feature type="domain" description="C2" evidence="10">
    <location>
        <begin position="424"/>
        <end position="555"/>
    </location>
</feature>
<dbReference type="InterPro" id="IPR037724">
    <property type="entry name" value="C2E_Ferlin"/>
</dbReference>
<keyword evidence="3" id="KW-0479">Metal-binding</keyword>
<dbReference type="InterPro" id="IPR035892">
    <property type="entry name" value="C2_domain_sf"/>
</dbReference>
<feature type="region of interest" description="Disordered" evidence="8">
    <location>
        <begin position="1369"/>
        <end position="1430"/>
    </location>
</feature>
<dbReference type="InterPro" id="IPR055072">
    <property type="entry name" value="Ferlin_DSRM"/>
</dbReference>
<feature type="compositionally biased region" description="Basic and acidic residues" evidence="8">
    <location>
        <begin position="236"/>
        <end position="248"/>
    </location>
</feature>
<comment type="subcellular location">
    <subcellularLocation>
        <location evidence="1">Membrane</location>
        <topology evidence="1">Single-pass membrane protein</topology>
    </subcellularLocation>
</comment>
<dbReference type="InterPro" id="IPR032362">
    <property type="entry name" value="Ferlin_C"/>
</dbReference>
<evidence type="ECO:0000259" key="10">
    <source>
        <dbReference type="PROSITE" id="PS50004"/>
    </source>
</evidence>
<dbReference type="CDD" id="cd04037">
    <property type="entry name" value="C2E_Ferlin"/>
    <property type="match status" value="1"/>
</dbReference>
<dbReference type="Pfam" id="PF16165">
    <property type="entry name" value="Ferlin_C"/>
    <property type="match status" value="1"/>
</dbReference>
<accession>A0A814PTL6</accession>
<dbReference type="Proteomes" id="UP000663852">
    <property type="component" value="Unassembled WGS sequence"/>
</dbReference>
<dbReference type="Pfam" id="PF08150">
    <property type="entry name" value="FerB"/>
    <property type="match status" value="1"/>
</dbReference>
<evidence type="ECO:0000256" key="3">
    <source>
        <dbReference type="ARBA" id="ARBA00022723"/>
    </source>
</evidence>
<comment type="caution">
    <text evidence="11">The sequence shown here is derived from an EMBL/GenBank/DDBJ whole genome shotgun (WGS) entry which is preliminary data.</text>
</comment>
<dbReference type="PROSITE" id="PS50004">
    <property type="entry name" value="C2"/>
    <property type="match status" value="5"/>
</dbReference>
<dbReference type="CDD" id="cd08374">
    <property type="entry name" value="C2F_Ferlin"/>
    <property type="match status" value="1"/>
</dbReference>
<dbReference type="GO" id="GO:0007009">
    <property type="term" value="P:plasma membrane organization"/>
    <property type="evidence" value="ECO:0007669"/>
    <property type="project" value="TreeGrafter"/>
</dbReference>
<evidence type="ECO:0000256" key="1">
    <source>
        <dbReference type="ARBA" id="ARBA00004167"/>
    </source>
</evidence>
<feature type="compositionally biased region" description="Basic and acidic residues" evidence="8">
    <location>
        <begin position="1369"/>
        <end position="1386"/>
    </location>
</feature>
<feature type="domain" description="C2" evidence="10">
    <location>
        <begin position="1657"/>
        <end position="1772"/>
    </location>
</feature>
<protein>
    <recommendedName>
        <fullName evidence="10">C2 domain-containing protein</fullName>
    </recommendedName>
</protein>
<feature type="region of interest" description="Disordered" evidence="8">
    <location>
        <begin position="213"/>
        <end position="251"/>
    </location>
</feature>
<keyword evidence="2 9" id="KW-0812">Transmembrane</keyword>
<dbReference type="InterPro" id="IPR012561">
    <property type="entry name" value="Ferlin_B-domain"/>
</dbReference>
<dbReference type="Pfam" id="PF22901">
    <property type="entry name" value="dsrm_Ferlin"/>
    <property type="match status" value="1"/>
</dbReference>
<evidence type="ECO:0000256" key="5">
    <source>
        <dbReference type="ARBA" id="ARBA00022837"/>
    </source>
</evidence>
<gene>
    <name evidence="11" type="ORF">EDS130_LOCUS20472</name>
</gene>
<dbReference type="InterPro" id="IPR000008">
    <property type="entry name" value="C2_dom"/>
</dbReference>
<dbReference type="SMART" id="SM01202">
    <property type="entry name" value="FerI"/>
    <property type="match status" value="1"/>
</dbReference>
<dbReference type="OrthoDB" id="270970at2759"/>